<evidence type="ECO:0000259" key="3">
    <source>
        <dbReference type="PROSITE" id="PS51462"/>
    </source>
</evidence>
<dbReference type="GO" id="GO:0004170">
    <property type="term" value="F:dUTP diphosphatase activity"/>
    <property type="evidence" value="ECO:0007669"/>
    <property type="project" value="UniProtKB-EC"/>
</dbReference>
<organism evidence="4 5">
    <name type="scientific">Shinella curvata</name>
    <dbReference type="NCBI Taxonomy" id="1817964"/>
    <lineage>
        <taxon>Bacteria</taxon>
        <taxon>Pseudomonadati</taxon>
        <taxon>Pseudomonadota</taxon>
        <taxon>Alphaproteobacteria</taxon>
        <taxon>Hyphomicrobiales</taxon>
        <taxon>Rhizobiaceae</taxon>
        <taxon>Shinella</taxon>
    </lineage>
</organism>
<proteinExistence type="predicted"/>
<keyword evidence="5" id="KW-1185">Reference proteome</keyword>
<dbReference type="PANTHER" id="PTHR43046:SF14">
    <property type="entry name" value="MUTT_NUDIX FAMILY PROTEIN"/>
    <property type="match status" value="1"/>
</dbReference>
<dbReference type="InterPro" id="IPR020084">
    <property type="entry name" value="NUDIX_hydrolase_CS"/>
</dbReference>
<feature type="domain" description="Nudix hydrolase" evidence="3">
    <location>
        <begin position="1"/>
        <end position="140"/>
    </location>
</feature>
<dbReference type="GO" id="GO:0047840">
    <property type="term" value="F:dCTP diphosphatase activity"/>
    <property type="evidence" value="ECO:0007669"/>
    <property type="project" value="UniProtKB-EC"/>
</dbReference>
<dbReference type="SUPFAM" id="SSF55811">
    <property type="entry name" value="Nudix"/>
    <property type="match status" value="1"/>
</dbReference>
<comment type="cofactor">
    <cofactor evidence="1">
        <name>Mg(2+)</name>
        <dbReference type="ChEBI" id="CHEBI:18420"/>
    </cofactor>
</comment>
<dbReference type="Proteomes" id="UP001177080">
    <property type="component" value="Unassembled WGS sequence"/>
</dbReference>
<accession>A0ABT8XGI9</accession>
<evidence type="ECO:0000313" key="5">
    <source>
        <dbReference type="Proteomes" id="UP001177080"/>
    </source>
</evidence>
<dbReference type="PROSITE" id="PS51462">
    <property type="entry name" value="NUDIX"/>
    <property type="match status" value="1"/>
</dbReference>
<comment type="caution">
    <text evidence="4">The sequence shown here is derived from an EMBL/GenBank/DDBJ whole genome shotgun (WGS) entry which is preliminary data.</text>
</comment>
<dbReference type="EMBL" id="WHSC02000007">
    <property type="protein sequence ID" value="MDO6122864.1"/>
    <property type="molecule type" value="Genomic_DNA"/>
</dbReference>
<dbReference type="InterPro" id="IPR000086">
    <property type="entry name" value="NUDIX_hydrolase_dom"/>
</dbReference>
<dbReference type="Gene3D" id="3.90.79.10">
    <property type="entry name" value="Nucleoside Triphosphate Pyrophosphohydrolase"/>
    <property type="match status" value="1"/>
</dbReference>
<evidence type="ECO:0000256" key="2">
    <source>
        <dbReference type="ARBA" id="ARBA00022801"/>
    </source>
</evidence>
<name>A0ABT8XGI9_9HYPH</name>
<dbReference type="InterPro" id="IPR015797">
    <property type="entry name" value="NUDIX_hydrolase-like_dom_sf"/>
</dbReference>
<dbReference type="PANTHER" id="PTHR43046">
    <property type="entry name" value="GDP-MANNOSE MANNOSYL HYDROLASE"/>
    <property type="match status" value="1"/>
</dbReference>
<dbReference type="Pfam" id="PF00293">
    <property type="entry name" value="NUDIX"/>
    <property type="match status" value="1"/>
</dbReference>
<dbReference type="NCBIfam" id="NF012016">
    <property type="entry name" value="PRK15472.1"/>
    <property type="match status" value="1"/>
</dbReference>
<gene>
    <name evidence="4" type="primary">nudI</name>
    <name evidence="4" type="ORF">GB928_016845</name>
</gene>
<dbReference type="EC" id="3.6.1.12" evidence="4"/>
<sequence length="143" mass="16378">MRQRIIVCPLIEHDGAYLLCKMPSDRGVFPGQWALSGGGLEPGENIHEGLLREVREELGDSLVIEAVQPWTFRDDIRIKTYPDGSTEQIYMIYLIFDCRAANRDVNINDEFESYAWVKPDELENYDLNDATRTTLQAKGLIRS</sequence>
<evidence type="ECO:0000256" key="1">
    <source>
        <dbReference type="ARBA" id="ARBA00001946"/>
    </source>
</evidence>
<dbReference type="PROSITE" id="PS00893">
    <property type="entry name" value="NUDIX_BOX"/>
    <property type="match status" value="1"/>
</dbReference>
<evidence type="ECO:0000313" key="4">
    <source>
        <dbReference type="EMBL" id="MDO6122864.1"/>
    </source>
</evidence>
<reference evidence="4" key="1">
    <citation type="submission" date="2022-04" db="EMBL/GenBank/DDBJ databases">
        <title>Shinella lacus sp. nov., a novel member of the genus Shinella from water.</title>
        <authorList>
            <person name="Deng Y."/>
        </authorList>
    </citation>
    <scope>NUCLEOTIDE SEQUENCE</scope>
    <source>
        <strain evidence="4">JCM 31239</strain>
    </source>
</reference>
<keyword evidence="2 4" id="KW-0378">Hydrolase</keyword>
<dbReference type="EC" id="3.6.1.23" evidence="4"/>
<dbReference type="RefSeq" id="WP_244760533.1">
    <property type="nucleotide sequence ID" value="NZ_JALJCJ010000002.1"/>
</dbReference>
<protein>
    <submittedName>
        <fullName evidence="4">Nucleoside triphosphatase NudI</fullName>
        <ecNumber evidence="4">3.6.1.12</ecNumber>
        <ecNumber evidence="4">3.6.1.23</ecNumber>
    </submittedName>
</protein>